<evidence type="ECO:0000313" key="1">
    <source>
        <dbReference type="EMBL" id="CAG6399026.1"/>
    </source>
</evidence>
<sequence length="58" mass="6180">MSHGRWHFLTGRLSAVFPDGHSLSAPLPAQAFIPSFSVASHAEEAHGRAGERATGVLR</sequence>
<proteinExistence type="predicted"/>
<accession>A0A9W4GW89</accession>
<protein>
    <submittedName>
        <fullName evidence="1">Uncharacterized protein</fullName>
    </submittedName>
</protein>
<organism evidence="1 2">
    <name type="scientific">Actinacidiphila cocklensis</name>
    <dbReference type="NCBI Taxonomy" id="887465"/>
    <lineage>
        <taxon>Bacteria</taxon>
        <taxon>Bacillati</taxon>
        <taxon>Actinomycetota</taxon>
        <taxon>Actinomycetes</taxon>
        <taxon>Kitasatosporales</taxon>
        <taxon>Streptomycetaceae</taxon>
        <taxon>Actinacidiphila</taxon>
    </lineage>
</organism>
<dbReference type="Proteomes" id="UP001152519">
    <property type="component" value="Unassembled WGS sequence"/>
</dbReference>
<dbReference type="AlphaFoldDB" id="A0A9W4GW89"/>
<comment type="caution">
    <text evidence="1">The sequence shown here is derived from an EMBL/GenBank/DDBJ whole genome shotgun (WGS) entry which is preliminary data.</text>
</comment>
<dbReference type="EMBL" id="CAJSLV010000114">
    <property type="protein sequence ID" value="CAG6399026.1"/>
    <property type="molecule type" value="Genomic_DNA"/>
</dbReference>
<reference evidence="1" key="1">
    <citation type="submission" date="2021-05" db="EMBL/GenBank/DDBJ databases">
        <authorList>
            <person name="Arsene-Ploetze F."/>
        </authorList>
    </citation>
    <scope>NUCLEOTIDE SEQUENCE</scope>
    <source>
        <strain evidence="1">DSM 42138</strain>
    </source>
</reference>
<name>A0A9W4GW89_9ACTN</name>
<keyword evidence="2" id="KW-1185">Reference proteome</keyword>
<gene>
    <name evidence="1" type="ORF">SCOCK_80181</name>
</gene>
<evidence type="ECO:0000313" key="2">
    <source>
        <dbReference type="Proteomes" id="UP001152519"/>
    </source>
</evidence>